<dbReference type="PROSITE" id="PS50294">
    <property type="entry name" value="WD_REPEATS_REGION"/>
    <property type="match status" value="3"/>
</dbReference>
<dbReference type="Gene3D" id="2.130.10.10">
    <property type="entry name" value="YVTN repeat-like/Quinoprotein amine dehydrogenase"/>
    <property type="match status" value="1"/>
</dbReference>
<keyword evidence="6" id="KW-1185">Reference proteome</keyword>
<protein>
    <submittedName>
        <fullName evidence="5">Chromatin binding protein</fullName>
    </submittedName>
</protein>
<dbReference type="InterPro" id="IPR015943">
    <property type="entry name" value="WD40/YVTN_repeat-like_dom_sf"/>
</dbReference>
<feature type="repeat" description="WD" evidence="3">
    <location>
        <begin position="128"/>
        <end position="169"/>
    </location>
</feature>
<dbReference type="InterPro" id="IPR059122">
    <property type="entry name" value="Beta-prop_WDR5-like"/>
</dbReference>
<feature type="repeat" description="WD" evidence="3">
    <location>
        <begin position="170"/>
        <end position="211"/>
    </location>
</feature>
<dbReference type="EMBL" id="JAODAN010000002">
    <property type="protein sequence ID" value="KAK1926415.1"/>
    <property type="molecule type" value="Genomic_DNA"/>
</dbReference>
<keyword evidence="1 3" id="KW-0853">WD repeat</keyword>
<feature type="repeat" description="WD" evidence="3">
    <location>
        <begin position="80"/>
        <end position="110"/>
    </location>
</feature>
<dbReference type="AlphaFoldDB" id="A0AAD9FUC6"/>
<feature type="domain" description="WDR5-like beta-propeller" evidence="4">
    <location>
        <begin position="23"/>
        <end position="360"/>
    </location>
</feature>
<sequence>MSEAGPSTSPQSRQPQYTLSHTFAGHSRAVTALQFSPDGQTLVSAGADGLLHFWRVDRSIQHNTELIYRDPHTGQHQRTTRAHRTGINDLSISPDGLYVATAADDKYIHIHPASTTAPSSRQTRLRRLKGHTAPVLSVAFSPKADCLVSGSFDESAIIWDVQQGTALRVLPAHAEAVWTVGWDREAGMVITGSADGLIRLWDAHTGQCLKTLDNDMNSPVAYAAFTPSSTSILSSTLSSTLRIYNIYTSKVLKTLRAPNQFISERFPCPALLYPALPNPPGMDVDAPTGGAASGVKADAWVVSGSENGNVVIWELSSRRVAQVLAEGGHRKPVVALAVSPDGRTIATGSLEPEKVIHVWHDGS</sequence>
<dbReference type="PRINTS" id="PR00320">
    <property type="entry name" value="GPROTEINBRPT"/>
</dbReference>
<evidence type="ECO:0000313" key="5">
    <source>
        <dbReference type="EMBL" id="KAK1926415.1"/>
    </source>
</evidence>
<reference evidence="5" key="1">
    <citation type="submission" date="2023-02" db="EMBL/GenBank/DDBJ databases">
        <title>Identification and recombinant expression of a fungal hydrolase from Papiliotrema laurentii that hydrolyzes apple cutin and clears colloidal polyester polyurethane.</title>
        <authorList>
            <consortium name="DOE Joint Genome Institute"/>
            <person name="Roman V.A."/>
            <person name="Bojanowski C."/>
            <person name="Crable B.R."/>
            <person name="Wagner D.N."/>
            <person name="Hung C.S."/>
            <person name="Nadeau L.J."/>
            <person name="Schratz L."/>
            <person name="Haridas S."/>
            <person name="Pangilinan J."/>
            <person name="Lipzen A."/>
            <person name="Na H."/>
            <person name="Yan M."/>
            <person name="Ng V."/>
            <person name="Grigoriev I.V."/>
            <person name="Spatafora J.W."/>
            <person name="Barlow D."/>
            <person name="Biffinger J."/>
            <person name="Kelley-Loughnane N."/>
            <person name="Varaljay V.A."/>
            <person name="Crookes-Goodson W.J."/>
        </authorList>
    </citation>
    <scope>NUCLEOTIDE SEQUENCE</scope>
    <source>
        <strain evidence="5">5307AH</strain>
    </source>
</reference>
<proteinExistence type="predicted"/>
<dbReference type="InterPro" id="IPR001680">
    <property type="entry name" value="WD40_rpt"/>
</dbReference>
<gene>
    <name evidence="5" type="ORF">DB88DRAFT_508512</name>
</gene>
<name>A0AAD9FUC6_PAPLA</name>
<dbReference type="PROSITE" id="PS50082">
    <property type="entry name" value="WD_REPEATS_2"/>
    <property type="match status" value="4"/>
</dbReference>
<dbReference type="InterPro" id="IPR051179">
    <property type="entry name" value="WD_repeat_multifunction"/>
</dbReference>
<feature type="repeat" description="WD" evidence="3">
    <location>
        <begin position="23"/>
        <end position="64"/>
    </location>
</feature>
<dbReference type="CDD" id="cd00200">
    <property type="entry name" value="WD40"/>
    <property type="match status" value="1"/>
</dbReference>
<dbReference type="SMART" id="SM00320">
    <property type="entry name" value="WD40"/>
    <property type="match status" value="7"/>
</dbReference>
<dbReference type="Pfam" id="PF25175">
    <property type="entry name" value="Beta-prop_WDR5"/>
    <property type="match status" value="1"/>
</dbReference>
<dbReference type="PROSITE" id="PS00678">
    <property type="entry name" value="WD_REPEATS_1"/>
    <property type="match status" value="2"/>
</dbReference>
<organism evidence="5 6">
    <name type="scientific">Papiliotrema laurentii</name>
    <name type="common">Cryptococcus laurentii</name>
    <dbReference type="NCBI Taxonomy" id="5418"/>
    <lineage>
        <taxon>Eukaryota</taxon>
        <taxon>Fungi</taxon>
        <taxon>Dikarya</taxon>
        <taxon>Basidiomycota</taxon>
        <taxon>Agaricomycotina</taxon>
        <taxon>Tremellomycetes</taxon>
        <taxon>Tremellales</taxon>
        <taxon>Rhynchogastremaceae</taxon>
        <taxon>Papiliotrema</taxon>
    </lineage>
</organism>
<evidence type="ECO:0000256" key="1">
    <source>
        <dbReference type="ARBA" id="ARBA00022574"/>
    </source>
</evidence>
<evidence type="ECO:0000259" key="4">
    <source>
        <dbReference type="Pfam" id="PF25175"/>
    </source>
</evidence>
<comment type="caution">
    <text evidence="5">The sequence shown here is derived from an EMBL/GenBank/DDBJ whole genome shotgun (WGS) entry which is preliminary data.</text>
</comment>
<dbReference type="Proteomes" id="UP001182556">
    <property type="component" value="Unassembled WGS sequence"/>
</dbReference>
<evidence type="ECO:0000256" key="2">
    <source>
        <dbReference type="ARBA" id="ARBA00022737"/>
    </source>
</evidence>
<dbReference type="PANTHER" id="PTHR19857">
    <property type="entry name" value="MITOCHONDRIAL DIVISION PROTEIN 1-RELATED"/>
    <property type="match status" value="1"/>
</dbReference>
<evidence type="ECO:0000313" key="6">
    <source>
        <dbReference type="Proteomes" id="UP001182556"/>
    </source>
</evidence>
<dbReference type="PANTHER" id="PTHR19857:SF8">
    <property type="entry name" value="ANGIO-ASSOCIATED MIGRATORY CELL PROTEIN"/>
    <property type="match status" value="1"/>
</dbReference>
<accession>A0AAD9FUC6</accession>
<dbReference type="SUPFAM" id="SSF50978">
    <property type="entry name" value="WD40 repeat-like"/>
    <property type="match status" value="1"/>
</dbReference>
<evidence type="ECO:0000256" key="3">
    <source>
        <dbReference type="PROSITE-ProRule" id="PRU00221"/>
    </source>
</evidence>
<dbReference type="InterPro" id="IPR019775">
    <property type="entry name" value="WD40_repeat_CS"/>
</dbReference>
<dbReference type="InterPro" id="IPR020472">
    <property type="entry name" value="WD40_PAC1"/>
</dbReference>
<dbReference type="InterPro" id="IPR036322">
    <property type="entry name" value="WD40_repeat_dom_sf"/>
</dbReference>
<keyword evidence="2" id="KW-0677">Repeat</keyword>